<protein>
    <submittedName>
        <fullName evidence="5">MarR family transcriptional regulator</fullName>
    </submittedName>
</protein>
<accession>A0ABQ6KA87</accession>
<dbReference type="PRINTS" id="PR00598">
    <property type="entry name" value="HTHMARR"/>
</dbReference>
<sequence>MATDVTPLDDRLGFLLKTAYAQLAQRVDAALAPLGLTARQLAVLSVIAADDALSQIALGERLGVDRTTIVAMLDELEGSGLVERRRDPRDRRRNALVLTGSGRARVMRAERTRAAAESAFLSRLDESAARDLVAALRSLVRHPDG</sequence>
<reference evidence="6" key="1">
    <citation type="journal article" date="2019" name="Int. J. Syst. Evol. Microbiol.">
        <title>The Global Catalogue of Microorganisms (GCM) 10K type strain sequencing project: providing services to taxonomists for standard genome sequencing and annotation.</title>
        <authorList>
            <consortium name="The Broad Institute Genomics Platform"/>
            <consortium name="The Broad Institute Genome Sequencing Center for Infectious Disease"/>
            <person name="Wu L."/>
            <person name="Ma J."/>
        </authorList>
    </citation>
    <scope>NUCLEOTIDE SEQUENCE [LARGE SCALE GENOMIC DNA]</scope>
    <source>
        <strain evidence="6">NBRC 108894</strain>
    </source>
</reference>
<keyword evidence="1" id="KW-0805">Transcription regulation</keyword>
<dbReference type="SMART" id="SM00347">
    <property type="entry name" value="HTH_MARR"/>
    <property type="match status" value="1"/>
</dbReference>
<dbReference type="InterPro" id="IPR036390">
    <property type="entry name" value="WH_DNA-bd_sf"/>
</dbReference>
<dbReference type="InterPro" id="IPR036388">
    <property type="entry name" value="WH-like_DNA-bd_sf"/>
</dbReference>
<dbReference type="PANTHER" id="PTHR42756">
    <property type="entry name" value="TRANSCRIPTIONAL REGULATOR, MARR"/>
    <property type="match status" value="1"/>
</dbReference>
<dbReference type="InterPro" id="IPR000835">
    <property type="entry name" value="HTH_MarR-typ"/>
</dbReference>
<evidence type="ECO:0000256" key="1">
    <source>
        <dbReference type="ARBA" id="ARBA00023015"/>
    </source>
</evidence>
<dbReference type="RefSeq" id="WP_284254344.1">
    <property type="nucleotide sequence ID" value="NZ_BAAAQO010000002.1"/>
</dbReference>
<name>A0ABQ6KA87_9MICO</name>
<evidence type="ECO:0000313" key="6">
    <source>
        <dbReference type="Proteomes" id="UP001157034"/>
    </source>
</evidence>
<evidence type="ECO:0000313" key="5">
    <source>
        <dbReference type="EMBL" id="GMA95601.1"/>
    </source>
</evidence>
<comment type="caution">
    <text evidence="5">The sequence shown here is derived from an EMBL/GenBank/DDBJ whole genome shotgun (WGS) entry which is preliminary data.</text>
</comment>
<feature type="domain" description="HTH marR-type" evidence="4">
    <location>
        <begin position="9"/>
        <end position="141"/>
    </location>
</feature>
<dbReference type="Pfam" id="PF01047">
    <property type="entry name" value="MarR"/>
    <property type="match status" value="1"/>
</dbReference>
<keyword evidence="2" id="KW-0238">DNA-binding</keyword>
<dbReference type="PROSITE" id="PS50995">
    <property type="entry name" value="HTH_MARR_2"/>
    <property type="match status" value="1"/>
</dbReference>
<proteinExistence type="predicted"/>
<evidence type="ECO:0000256" key="3">
    <source>
        <dbReference type="ARBA" id="ARBA00023163"/>
    </source>
</evidence>
<keyword evidence="3" id="KW-0804">Transcription</keyword>
<organism evidence="5 6">
    <name type="scientific">Pseudolysinimonas kribbensis</name>
    <dbReference type="NCBI Taxonomy" id="433641"/>
    <lineage>
        <taxon>Bacteria</taxon>
        <taxon>Bacillati</taxon>
        <taxon>Actinomycetota</taxon>
        <taxon>Actinomycetes</taxon>
        <taxon>Micrococcales</taxon>
        <taxon>Microbacteriaceae</taxon>
        <taxon>Pseudolysinimonas</taxon>
    </lineage>
</organism>
<keyword evidence="6" id="KW-1185">Reference proteome</keyword>
<dbReference type="PANTHER" id="PTHR42756:SF1">
    <property type="entry name" value="TRANSCRIPTIONAL REPRESSOR OF EMRAB OPERON"/>
    <property type="match status" value="1"/>
</dbReference>
<evidence type="ECO:0000256" key="2">
    <source>
        <dbReference type="ARBA" id="ARBA00023125"/>
    </source>
</evidence>
<evidence type="ECO:0000259" key="4">
    <source>
        <dbReference type="PROSITE" id="PS50995"/>
    </source>
</evidence>
<dbReference type="Gene3D" id="1.10.10.10">
    <property type="entry name" value="Winged helix-like DNA-binding domain superfamily/Winged helix DNA-binding domain"/>
    <property type="match status" value="1"/>
</dbReference>
<gene>
    <name evidence="5" type="ORF">GCM10025881_24250</name>
</gene>
<dbReference type="SUPFAM" id="SSF46785">
    <property type="entry name" value="Winged helix' DNA-binding domain"/>
    <property type="match status" value="1"/>
</dbReference>
<dbReference type="Proteomes" id="UP001157034">
    <property type="component" value="Unassembled WGS sequence"/>
</dbReference>
<dbReference type="EMBL" id="BSVB01000001">
    <property type="protein sequence ID" value="GMA95601.1"/>
    <property type="molecule type" value="Genomic_DNA"/>
</dbReference>